<organism evidence="2 3">
    <name type="scientific">Amycolatopsis acididurans</name>
    <dbReference type="NCBI Taxonomy" id="2724524"/>
    <lineage>
        <taxon>Bacteria</taxon>
        <taxon>Bacillati</taxon>
        <taxon>Actinomycetota</taxon>
        <taxon>Actinomycetes</taxon>
        <taxon>Pseudonocardiales</taxon>
        <taxon>Pseudonocardiaceae</taxon>
        <taxon>Amycolatopsis</taxon>
    </lineage>
</organism>
<dbReference type="InterPro" id="IPR011576">
    <property type="entry name" value="Pyridox_Oxase_N"/>
</dbReference>
<gene>
    <name evidence="2" type="ORF">HFP15_37825</name>
</gene>
<feature type="domain" description="Pyridoxamine 5'-phosphate oxidase N-terminal" evidence="1">
    <location>
        <begin position="16"/>
        <end position="103"/>
    </location>
</feature>
<protein>
    <submittedName>
        <fullName evidence="2">Pyridoxamine 5-phosphate oxidase</fullName>
    </submittedName>
</protein>
<proteinExistence type="predicted"/>
<dbReference type="RefSeq" id="WP_168522631.1">
    <property type="nucleotide sequence ID" value="NZ_JAAXLS010000061.1"/>
</dbReference>
<name>A0ABX1JFP9_9PSEU</name>
<reference evidence="2 3" key="1">
    <citation type="submission" date="2020-04" db="EMBL/GenBank/DDBJ databases">
        <title>Novel species.</title>
        <authorList>
            <person name="Teo W.F.A."/>
            <person name="Lipun K."/>
            <person name="Srisuk N."/>
            <person name="Duangmal K."/>
        </authorList>
    </citation>
    <scope>NUCLEOTIDE SEQUENCE [LARGE SCALE GENOMIC DNA]</scope>
    <source>
        <strain evidence="2 3">K13G38</strain>
    </source>
</reference>
<dbReference type="EMBL" id="JAAXLS010000061">
    <property type="protein sequence ID" value="NKQ58620.1"/>
    <property type="molecule type" value="Genomic_DNA"/>
</dbReference>
<accession>A0ABX1JFP9</accession>
<evidence type="ECO:0000313" key="3">
    <source>
        <dbReference type="Proteomes" id="UP000715441"/>
    </source>
</evidence>
<keyword evidence="3" id="KW-1185">Reference proteome</keyword>
<comment type="caution">
    <text evidence="2">The sequence shown here is derived from an EMBL/GenBank/DDBJ whole genome shotgun (WGS) entry which is preliminary data.</text>
</comment>
<dbReference type="Gene3D" id="2.30.110.10">
    <property type="entry name" value="Electron Transport, Fmn-binding Protein, Chain A"/>
    <property type="match status" value="1"/>
</dbReference>
<evidence type="ECO:0000259" key="1">
    <source>
        <dbReference type="Pfam" id="PF01243"/>
    </source>
</evidence>
<dbReference type="Proteomes" id="UP000715441">
    <property type="component" value="Unassembled WGS sequence"/>
</dbReference>
<sequence length="161" mass="17768">MKYEEVAQVLAKPLSRQLLDSAIPARLAYTGLDGAPRVIPIGTWWNGTHICAATVPNSAKVPALRKNPKVAITIDTEGFPPNVLLIRGTATLELFDGVPQEYIDASRQMVPAEQFDGWEAGVRALYEQMVVITIEPTWAKLLDFETTLPKAVEDLVRARQD</sequence>
<dbReference type="SUPFAM" id="SSF50475">
    <property type="entry name" value="FMN-binding split barrel"/>
    <property type="match status" value="1"/>
</dbReference>
<dbReference type="InterPro" id="IPR012349">
    <property type="entry name" value="Split_barrel_FMN-bd"/>
</dbReference>
<evidence type="ECO:0000313" key="2">
    <source>
        <dbReference type="EMBL" id="NKQ58620.1"/>
    </source>
</evidence>
<dbReference type="Pfam" id="PF01243">
    <property type="entry name" value="PNPOx_N"/>
    <property type="match status" value="1"/>
</dbReference>